<dbReference type="RefSeq" id="WP_006430261.1">
    <property type="nucleotide sequence ID" value="NZ_AOID01000019.1"/>
</dbReference>
<evidence type="ECO:0000313" key="3">
    <source>
        <dbReference type="EMBL" id="ELY68899.1"/>
    </source>
</evidence>
<feature type="region of interest" description="Disordered" evidence="1">
    <location>
        <begin position="1"/>
        <end position="21"/>
    </location>
</feature>
<gene>
    <name evidence="3" type="ORF">C489_06018</name>
</gene>
<dbReference type="Proteomes" id="UP000011632">
    <property type="component" value="Unassembled WGS sequence"/>
</dbReference>
<keyword evidence="4" id="KW-1185">Reference proteome</keyword>
<proteinExistence type="predicted"/>
<feature type="transmembrane region" description="Helical" evidence="2">
    <location>
        <begin position="35"/>
        <end position="56"/>
    </location>
</feature>
<sequence length="91" mass="10069">MSGTDSPSSTSESGPEHVGGLDTTSELNAAFGWRLAFIPFAYVLIGLMYSAGYMSFNVWHEWLFVALIGLYTIIGPAEYLYHRRRIASTDS</sequence>
<protein>
    <submittedName>
        <fullName evidence="3">Uncharacterized protein</fullName>
    </submittedName>
</protein>
<keyword evidence="2" id="KW-0812">Transmembrane</keyword>
<organism evidence="3 4">
    <name type="scientific">Natrinema versiforme JCM 10478</name>
    <dbReference type="NCBI Taxonomy" id="1227496"/>
    <lineage>
        <taxon>Archaea</taxon>
        <taxon>Methanobacteriati</taxon>
        <taxon>Methanobacteriota</taxon>
        <taxon>Stenosarchaea group</taxon>
        <taxon>Halobacteria</taxon>
        <taxon>Halobacteriales</taxon>
        <taxon>Natrialbaceae</taxon>
        <taxon>Natrinema</taxon>
    </lineage>
</organism>
<comment type="caution">
    <text evidence="3">The sequence shown here is derived from an EMBL/GenBank/DDBJ whole genome shotgun (WGS) entry which is preliminary data.</text>
</comment>
<feature type="transmembrane region" description="Helical" evidence="2">
    <location>
        <begin position="62"/>
        <end position="81"/>
    </location>
</feature>
<accession>L9Y488</accession>
<feature type="compositionally biased region" description="Low complexity" evidence="1">
    <location>
        <begin position="1"/>
        <end position="13"/>
    </location>
</feature>
<evidence type="ECO:0000256" key="1">
    <source>
        <dbReference type="SAM" id="MobiDB-lite"/>
    </source>
</evidence>
<evidence type="ECO:0000256" key="2">
    <source>
        <dbReference type="SAM" id="Phobius"/>
    </source>
</evidence>
<dbReference type="AlphaFoldDB" id="L9Y488"/>
<keyword evidence="2" id="KW-0472">Membrane</keyword>
<keyword evidence="2" id="KW-1133">Transmembrane helix</keyword>
<name>L9Y488_9EURY</name>
<dbReference type="EMBL" id="AOID01000019">
    <property type="protein sequence ID" value="ELY68899.1"/>
    <property type="molecule type" value="Genomic_DNA"/>
</dbReference>
<evidence type="ECO:0000313" key="4">
    <source>
        <dbReference type="Proteomes" id="UP000011632"/>
    </source>
</evidence>
<reference evidence="3 4" key="1">
    <citation type="journal article" date="2014" name="PLoS Genet.">
        <title>Phylogenetically driven sequencing of extremely halophilic archaea reveals strategies for static and dynamic osmo-response.</title>
        <authorList>
            <person name="Becker E.A."/>
            <person name="Seitzer P.M."/>
            <person name="Tritt A."/>
            <person name="Larsen D."/>
            <person name="Krusor M."/>
            <person name="Yao A.I."/>
            <person name="Wu D."/>
            <person name="Madern D."/>
            <person name="Eisen J.A."/>
            <person name="Darling A.E."/>
            <person name="Facciotti M.T."/>
        </authorList>
    </citation>
    <scope>NUCLEOTIDE SEQUENCE [LARGE SCALE GENOMIC DNA]</scope>
    <source>
        <strain evidence="3 4">JCM 10478</strain>
    </source>
</reference>